<organism evidence="7 8">
    <name type="scientific">Variovorax boronicumulans</name>
    <dbReference type="NCBI Taxonomy" id="436515"/>
    <lineage>
        <taxon>Bacteria</taxon>
        <taxon>Pseudomonadati</taxon>
        <taxon>Pseudomonadota</taxon>
        <taxon>Betaproteobacteria</taxon>
        <taxon>Burkholderiales</taxon>
        <taxon>Comamonadaceae</taxon>
        <taxon>Variovorax</taxon>
    </lineage>
</organism>
<dbReference type="PANTHER" id="PTHR43673">
    <property type="entry name" value="NAD(P)H NITROREDUCTASE YDGI-RELATED"/>
    <property type="match status" value="1"/>
</dbReference>
<evidence type="ECO:0000256" key="5">
    <source>
        <dbReference type="ARBA" id="ARBA00023002"/>
    </source>
</evidence>
<dbReference type="Gene3D" id="3.40.109.10">
    <property type="entry name" value="NADH Oxidase"/>
    <property type="match status" value="1"/>
</dbReference>
<comment type="cofactor">
    <cofactor evidence="1">
        <name>FMN</name>
        <dbReference type="ChEBI" id="CHEBI:58210"/>
    </cofactor>
</comment>
<evidence type="ECO:0000313" key="7">
    <source>
        <dbReference type="EMBL" id="MDP9892616.1"/>
    </source>
</evidence>
<keyword evidence="4" id="KW-0288">FMN</keyword>
<accession>A0AAW8CY94</accession>
<dbReference type="GO" id="GO:0016491">
    <property type="term" value="F:oxidoreductase activity"/>
    <property type="evidence" value="ECO:0007669"/>
    <property type="project" value="UniProtKB-KW"/>
</dbReference>
<evidence type="ECO:0000256" key="2">
    <source>
        <dbReference type="ARBA" id="ARBA00007118"/>
    </source>
</evidence>
<dbReference type="RefSeq" id="WP_307684469.1">
    <property type="nucleotide sequence ID" value="NZ_JAUSRD010000003.1"/>
</dbReference>
<evidence type="ECO:0000259" key="6">
    <source>
        <dbReference type="Pfam" id="PF00881"/>
    </source>
</evidence>
<evidence type="ECO:0000313" key="8">
    <source>
        <dbReference type="Proteomes" id="UP001242045"/>
    </source>
</evidence>
<feature type="domain" description="Nitroreductase" evidence="6">
    <location>
        <begin position="33"/>
        <end position="219"/>
    </location>
</feature>
<proteinExistence type="inferred from homology"/>
<dbReference type="AlphaFoldDB" id="A0AAW8CY94"/>
<dbReference type="InterPro" id="IPR029479">
    <property type="entry name" value="Nitroreductase"/>
</dbReference>
<keyword evidence="5" id="KW-0560">Oxidoreductase</keyword>
<reference evidence="7" key="1">
    <citation type="submission" date="2023-07" db="EMBL/GenBank/DDBJ databases">
        <title>Sorghum-associated microbial communities from plants grown in Nebraska, USA.</title>
        <authorList>
            <person name="Schachtman D."/>
        </authorList>
    </citation>
    <scope>NUCLEOTIDE SEQUENCE</scope>
    <source>
        <strain evidence="7">DS3754</strain>
    </source>
</reference>
<comment type="caution">
    <text evidence="7">The sequence shown here is derived from an EMBL/GenBank/DDBJ whole genome shotgun (WGS) entry which is preliminary data.</text>
</comment>
<dbReference type="Proteomes" id="UP001242045">
    <property type="component" value="Unassembled WGS sequence"/>
</dbReference>
<name>A0AAW8CY94_9BURK</name>
<dbReference type="SUPFAM" id="SSF55469">
    <property type="entry name" value="FMN-dependent nitroreductase-like"/>
    <property type="match status" value="1"/>
</dbReference>
<comment type="similarity">
    <text evidence="2">Belongs to the nitroreductase family.</text>
</comment>
<keyword evidence="3" id="KW-0285">Flavoprotein</keyword>
<dbReference type="EMBL" id="JAUSRD010000003">
    <property type="protein sequence ID" value="MDP9892616.1"/>
    <property type="molecule type" value="Genomic_DNA"/>
</dbReference>
<dbReference type="PANTHER" id="PTHR43673:SF2">
    <property type="entry name" value="NITROREDUCTASE"/>
    <property type="match status" value="1"/>
</dbReference>
<dbReference type="InterPro" id="IPR000415">
    <property type="entry name" value="Nitroreductase-like"/>
</dbReference>
<evidence type="ECO:0000256" key="3">
    <source>
        <dbReference type="ARBA" id="ARBA00022630"/>
    </source>
</evidence>
<evidence type="ECO:0000256" key="4">
    <source>
        <dbReference type="ARBA" id="ARBA00022643"/>
    </source>
</evidence>
<dbReference type="Pfam" id="PF00881">
    <property type="entry name" value="Nitroreductase"/>
    <property type="match status" value="1"/>
</dbReference>
<sequence>MMADTLIDEPEVAQPAAEGPQEAIARCVATVMRSRRATRAFAAQPLRREVVEAILQDAAFAPSGANIQPWRVHVLSGAVKNALTDLLVAASRAGTAPAPQHFPEPLPDTYRARLMDFGARYYASLGIDRNDTPARTRQTERNYAFFGAPVGLIFSIDRRLKPHSWIDLGLFAQNVMLAAKARGIDTCPQVAFAQFHAPIAAHLHMSADEVTAFGMSMGYGDPEAEVNRAAMPRERVQDFARFSGFAG</sequence>
<dbReference type="CDD" id="cd02136">
    <property type="entry name" value="PnbA_NfnB-like"/>
    <property type="match status" value="1"/>
</dbReference>
<protein>
    <submittedName>
        <fullName evidence="7">Nitroreductase</fullName>
    </submittedName>
</protein>
<evidence type="ECO:0000256" key="1">
    <source>
        <dbReference type="ARBA" id="ARBA00001917"/>
    </source>
</evidence>
<gene>
    <name evidence="7" type="ORF">J2W31_001721</name>
</gene>